<dbReference type="Proteomes" id="UP000199205">
    <property type="component" value="Unassembled WGS sequence"/>
</dbReference>
<accession>A0A1C3USV2</accession>
<proteinExistence type="predicted"/>
<name>A0A1C3USV2_9HYPH</name>
<dbReference type="AlphaFoldDB" id="A0A1C3USV2"/>
<dbReference type="EMBL" id="FMAF01000003">
    <property type="protein sequence ID" value="SCB18573.1"/>
    <property type="molecule type" value="Genomic_DNA"/>
</dbReference>
<gene>
    <name evidence="1" type="ORF">GA0061101_103280</name>
</gene>
<organism evidence="1 2">
    <name type="scientific">Rhizobium lusitanum</name>
    <dbReference type="NCBI Taxonomy" id="293958"/>
    <lineage>
        <taxon>Bacteria</taxon>
        <taxon>Pseudomonadati</taxon>
        <taxon>Pseudomonadota</taxon>
        <taxon>Alphaproteobacteria</taxon>
        <taxon>Hyphomicrobiales</taxon>
        <taxon>Rhizobiaceae</taxon>
        <taxon>Rhizobium/Agrobacterium group</taxon>
        <taxon>Rhizobium</taxon>
    </lineage>
</organism>
<evidence type="ECO:0000313" key="2">
    <source>
        <dbReference type="Proteomes" id="UP000199205"/>
    </source>
</evidence>
<sequence>MVSQLPGIRTPNLPSVPRPVSIITQNASVTGQTTVDEMATTLASVGALADLISTLLQMTGAVVAKASLAELAAVAGSYHNGDIGLVLLDVDETKRGVYKLQAGAWVKIDDLPADIARAAVEAAEAFRDDAEVQKIAAEAFRDGAEVQKIAAEAARDIAAGYASDAVSQGNVPIFATLDGLSAIHVPIGINAIRLNGEAAAGDGHDGLFLASDTEPAADRKGQDANGKWWGLAPAGRSVGDILRYENLADIPTIYLDSKIIFHKANPTTLDGWDVRVFRDTSAVVGGTPGITNSALMVDSTAGASTTSIEWAFLAIMNNHSAAGENVAGYFQATKYGQGQTWSAVFETREDPSATYGALVSVEIDISANGPDPNNVRIGLDLIGARFNDNLAVPDIYAGLRITAAWNGTGAGVESARFMRPLLIDANWTDTAIFAYKREDLSATAPAKVSLLDMYVPDGANVNRMLTRFSKTANGAGWTTTSLYFDRLVDGATLVGRLGMNGDRSIELNTGLTKAYLKHQGGFVVPVYSVNPTLGSEGEVICVSNTGASVFQLRAYINGIWRNFAPS</sequence>
<evidence type="ECO:0000313" key="1">
    <source>
        <dbReference type="EMBL" id="SCB18573.1"/>
    </source>
</evidence>
<reference evidence="2" key="1">
    <citation type="submission" date="2016-08" db="EMBL/GenBank/DDBJ databases">
        <authorList>
            <person name="Varghese N."/>
            <person name="Submissions Spin"/>
        </authorList>
    </citation>
    <scope>NUCLEOTIDE SEQUENCE [LARGE SCALE GENOMIC DNA]</scope>
    <source>
        <strain evidence="2">P1-7</strain>
    </source>
</reference>
<protein>
    <submittedName>
        <fullName evidence="1">Uncharacterized protein</fullName>
    </submittedName>
</protein>